<dbReference type="PANTHER" id="PTHR13026:SF0">
    <property type="entry name" value="RIBOSOMAL RNA PROCESSING 1B"/>
    <property type="match status" value="1"/>
</dbReference>
<feature type="compositionally biased region" description="Basic residues" evidence="5">
    <location>
        <begin position="371"/>
        <end position="401"/>
    </location>
</feature>
<comment type="similarity">
    <text evidence="2">Belongs to the RRP1 family.</text>
</comment>
<keyword evidence="3" id="KW-0698">rRNA processing</keyword>
<feature type="compositionally biased region" description="Basic and acidic residues" evidence="5">
    <location>
        <begin position="328"/>
        <end position="341"/>
    </location>
</feature>
<protein>
    <submittedName>
        <fullName evidence="6">Uncharacterized protein</fullName>
    </submittedName>
</protein>
<evidence type="ECO:0000313" key="7">
    <source>
        <dbReference type="Proteomes" id="UP000494206"/>
    </source>
</evidence>
<organism evidence="6 7">
    <name type="scientific">Caenorhabditis bovis</name>
    <dbReference type="NCBI Taxonomy" id="2654633"/>
    <lineage>
        <taxon>Eukaryota</taxon>
        <taxon>Metazoa</taxon>
        <taxon>Ecdysozoa</taxon>
        <taxon>Nematoda</taxon>
        <taxon>Chromadorea</taxon>
        <taxon>Rhabditida</taxon>
        <taxon>Rhabditina</taxon>
        <taxon>Rhabditomorpha</taxon>
        <taxon>Rhabditoidea</taxon>
        <taxon>Rhabditidae</taxon>
        <taxon>Peloderinae</taxon>
        <taxon>Caenorhabditis</taxon>
    </lineage>
</organism>
<dbReference type="PANTHER" id="PTHR13026">
    <property type="entry name" value="NNP-1 PROTEIN NOVEL NUCLEAR PROTEIN 1 NOP52"/>
    <property type="match status" value="1"/>
</dbReference>
<sequence>MEVDLAAVEVVFAQKLACGEPVTRQRALRVLHDWIREQSSKKPFNEEDLMRLCKGLHYVMWMQDKMLLQEELADKIGGLINIFGSEEEKILYVKCFLKSISKEWPHIDRWRMDKFLMEIRRMLKFTFAHLRELNWKKEIRDKYWAVFEETTISADKNFSEGLKFHFASLFLDELDNAGGLTAKQVSLLLKPYANLLGNRRISDYLFSSIITEIFMTILHQKSEEIAAKAENEGDEPMEEGGIQFNYKNIGEILFNVGKKSEIPVKRRKRIYDLVKKFEQAAAGRDPLHFEPPVPSEVLTKAMFEEAEERVLKINEEIKNERKKCKQMKVVERQKQRQREEAHEENDEQDSGDENPTPLKKLKKSSSESIPKVKKAKKSKKIAVKGLGKKVLKQKKPMKAKK</sequence>
<keyword evidence="4" id="KW-0539">Nucleus</keyword>
<evidence type="ECO:0000256" key="4">
    <source>
        <dbReference type="ARBA" id="ARBA00023242"/>
    </source>
</evidence>
<evidence type="ECO:0000256" key="2">
    <source>
        <dbReference type="ARBA" id="ARBA00006374"/>
    </source>
</evidence>
<dbReference type="AlphaFoldDB" id="A0A8S1F3K8"/>
<dbReference type="OrthoDB" id="2019504at2759"/>
<dbReference type="GO" id="GO:0030688">
    <property type="term" value="C:preribosome, small subunit precursor"/>
    <property type="evidence" value="ECO:0007669"/>
    <property type="project" value="InterPro"/>
</dbReference>
<reference evidence="6 7" key="1">
    <citation type="submission" date="2020-04" db="EMBL/GenBank/DDBJ databases">
        <authorList>
            <person name="Laetsch R D."/>
            <person name="Stevens L."/>
            <person name="Kumar S."/>
            <person name="Blaxter L. M."/>
        </authorList>
    </citation>
    <scope>NUCLEOTIDE SEQUENCE [LARGE SCALE GENOMIC DNA]</scope>
</reference>
<evidence type="ECO:0000256" key="5">
    <source>
        <dbReference type="SAM" id="MobiDB-lite"/>
    </source>
</evidence>
<dbReference type="Pfam" id="PF05997">
    <property type="entry name" value="Nop52"/>
    <property type="match status" value="1"/>
</dbReference>
<dbReference type="EMBL" id="CADEPM010000005">
    <property type="protein sequence ID" value="CAB3406532.1"/>
    <property type="molecule type" value="Genomic_DNA"/>
</dbReference>
<evidence type="ECO:0000313" key="6">
    <source>
        <dbReference type="EMBL" id="CAB3406532.1"/>
    </source>
</evidence>
<feature type="compositionally biased region" description="Acidic residues" evidence="5">
    <location>
        <begin position="342"/>
        <end position="352"/>
    </location>
</feature>
<proteinExistence type="inferred from homology"/>
<feature type="region of interest" description="Disordered" evidence="5">
    <location>
        <begin position="322"/>
        <end position="401"/>
    </location>
</feature>
<dbReference type="InterPro" id="IPR010301">
    <property type="entry name" value="RRP1"/>
</dbReference>
<dbReference type="Proteomes" id="UP000494206">
    <property type="component" value="Unassembled WGS sequence"/>
</dbReference>
<keyword evidence="7" id="KW-1185">Reference proteome</keyword>
<dbReference type="GO" id="GO:0005634">
    <property type="term" value="C:nucleus"/>
    <property type="evidence" value="ECO:0007669"/>
    <property type="project" value="UniProtKB-SubCell"/>
</dbReference>
<comment type="caution">
    <text evidence="6">The sequence shown here is derived from an EMBL/GenBank/DDBJ whole genome shotgun (WGS) entry which is preliminary data.</text>
</comment>
<gene>
    <name evidence="6" type="ORF">CBOVIS_LOCUS8594</name>
</gene>
<evidence type="ECO:0000256" key="3">
    <source>
        <dbReference type="ARBA" id="ARBA00022552"/>
    </source>
</evidence>
<name>A0A8S1F3K8_9PELO</name>
<accession>A0A8S1F3K8</accession>
<dbReference type="GO" id="GO:0006364">
    <property type="term" value="P:rRNA processing"/>
    <property type="evidence" value="ECO:0007669"/>
    <property type="project" value="UniProtKB-KW"/>
</dbReference>
<evidence type="ECO:0000256" key="1">
    <source>
        <dbReference type="ARBA" id="ARBA00004123"/>
    </source>
</evidence>
<comment type="subcellular location">
    <subcellularLocation>
        <location evidence="1">Nucleus</location>
    </subcellularLocation>
</comment>